<organism evidence="3 4">
    <name type="scientific">Deinococcus aquiradiocola</name>
    <dbReference type="NCBI Taxonomy" id="393059"/>
    <lineage>
        <taxon>Bacteria</taxon>
        <taxon>Thermotogati</taxon>
        <taxon>Deinococcota</taxon>
        <taxon>Deinococci</taxon>
        <taxon>Deinococcales</taxon>
        <taxon>Deinococcaceae</taxon>
        <taxon>Deinococcus</taxon>
    </lineage>
</organism>
<feature type="transmembrane region" description="Helical" evidence="2">
    <location>
        <begin position="287"/>
        <end position="310"/>
    </location>
</feature>
<evidence type="ECO:0000256" key="2">
    <source>
        <dbReference type="SAM" id="Phobius"/>
    </source>
</evidence>
<sequence>MNDRIFEALTTAGLNSSPLSILEHTTARPATLFALYDEELTYLEGGRSSRVPLRDVTRIHSDREGVLRVETSDRTAVTASLLGYDPARVQAFFQQVRDVTARAKELPVVPLTPKPAPAVAMPGVSAYTPAPTPPVPAPVPVAAPVTPAPTPQAPVSLPSLDPVSEEAAAPAVPQPAAPTFTPAPAPAPVEAPPVRPEPIREAARPEPVVISSMPPVSDLPAFQERARKTVRIGGDAVSVLDAPQDARDTVPGAHVHTQGPLVPSAAAPAYTAQDPELQRRADGVQGFARTVALLAVVLGLAALALAFFQWRGGASLSAIWTLLTGGVGTVALLAFAEALRLLSALARRS</sequence>
<keyword evidence="2" id="KW-0812">Transmembrane</keyword>
<feature type="transmembrane region" description="Helical" evidence="2">
    <location>
        <begin position="316"/>
        <end position="339"/>
    </location>
</feature>
<dbReference type="EMBL" id="BMOE01000015">
    <property type="protein sequence ID" value="GGJ86133.1"/>
    <property type="molecule type" value="Genomic_DNA"/>
</dbReference>
<reference evidence="3" key="1">
    <citation type="journal article" date="2014" name="Int. J. Syst. Evol. Microbiol.">
        <title>Complete genome sequence of Corynebacterium casei LMG S-19264T (=DSM 44701T), isolated from a smear-ripened cheese.</title>
        <authorList>
            <consortium name="US DOE Joint Genome Institute (JGI-PGF)"/>
            <person name="Walter F."/>
            <person name="Albersmeier A."/>
            <person name="Kalinowski J."/>
            <person name="Ruckert C."/>
        </authorList>
    </citation>
    <scope>NUCLEOTIDE SEQUENCE</scope>
    <source>
        <strain evidence="3">JCM 14371</strain>
    </source>
</reference>
<dbReference type="PRINTS" id="PR01217">
    <property type="entry name" value="PRICHEXTENSN"/>
</dbReference>
<comment type="caution">
    <text evidence="3">The sequence shown here is derived from an EMBL/GenBank/DDBJ whole genome shotgun (WGS) entry which is preliminary data.</text>
</comment>
<evidence type="ECO:0000313" key="4">
    <source>
        <dbReference type="Proteomes" id="UP000635726"/>
    </source>
</evidence>
<dbReference type="AlphaFoldDB" id="A0A917UU56"/>
<dbReference type="RefSeq" id="WP_188964359.1">
    <property type="nucleotide sequence ID" value="NZ_BMOE01000015.1"/>
</dbReference>
<reference evidence="3" key="2">
    <citation type="submission" date="2020-09" db="EMBL/GenBank/DDBJ databases">
        <authorList>
            <person name="Sun Q."/>
            <person name="Ohkuma M."/>
        </authorList>
    </citation>
    <scope>NUCLEOTIDE SEQUENCE</scope>
    <source>
        <strain evidence="3">JCM 14371</strain>
    </source>
</reference>
<evidence type="ECO:0000313" key="3">
    <source>
        <dbReference type="EMBL" id="GGJ86133.1"/>
    </source>
</evidence>
<dbReference type="Proteomes" id="UP000635726">
    <property type="component" value="Unassembled WGS sequence"/>
</dbReference>
<keyword evidence="2" id="KW-1133">Transmembrane helix</keyword>
<accession>A0A917UU56</accession>
<evidence type="ECO:0000256" key="1">
    <source>
        <dbReference type="SAM" id="MobiDB-lite"/>
    </source>
</evidence>
<proteinExistence type="predicted"/>
<gene>
    <name evidence="3" type="ORF">GCM10008939_32500</name>
</gene>
<name>A0A917UU56_9DEIO</name>
<keyword evidence="2" id="KW-0472">Membrane</keyword>
<keyword evidence="4" id="KW-1185">Reference proteome</keyword>
<protein>
    <submittedName>
        <fullName evidence="3">Uncharacterized protein</fullName>
    </submittedName>
</protein>
<feature type="region of interest" description="Disordered" evidence="1">
    <location>
        <begin position="149"/>
        <end position="178"/>
    </location>
</feature>